<keyword evidence="2" id="KW-1185">Reference proteome</keyword>
<evidence type="ECO:0000313" key="1">
    <source>
        <dbReference type="EMBL" id="MEC0230755.1"/>
    </source>
</evidence>
<protein>
    <submittedName>
        <fullName evidence="1">Uncharacterized protein</fullName>
    </submittedName>
</protein>
<reference evidence="1 2" key="1">
    <citation type="submission" date="2023-03" db="EMBL/GenBank/DDBJ databases">
        <title>Bacillus Genome Sequencing.</title>
        <authorList>
            <person name="Dunlap C."/>
        </authorList>
    </citation>
    <scope>NUCLEOTIDE SEQUENCE [LARGE SCALE GENOMIC DNA]</scope>
    <source>
        <strain evidence="1 2">BD-533</strain>
    </source>
</reference>
<gene>
    <name evidence="1" type="ORF">P4I72_27025</name>
</gene>
<proteinExistence type="predicted"/>
<dbReference type="EMBL" id="JARLKY010000079">
    <property type="protein sequence ID" value="MEC0230755.1"/>
    <property type="molecule type" value="Genomic_DNA"/>
</dbReference>
<comment type="caution">
    <text evidence="1">The sequence shown here is derived from an EMBL/GenBank/DDBJ whole genome shotgun (WGS) entry which is preliminary data.</text>
</comment>
<evidence type="ECO:0000313" key="2">
    <source>
        <dbReference type="Proteomes" id="UP001338137"/>
    </source>
</evidence>
<name>A0ABU6GAV8_9BACL</name>
<sequence length="64" mass="7674">MASSYFNEWLDTYNDYMRLYAMFGDKEYLEQAAEVLQSLKAIVARDERHKAIIWKIKSPRIHAF</sequence>
<organism evidence="1 2">
    <name type="scientific">Paenibacillus alba</name>
    <dbReference type="NCBI Taxonomy" id="1197127"/>
    <lineage>
        <taxon>Bacteria</taxon>
        <taxon>Bacillati</taxon>
        <taxon>Bacillota</taxon>
        <taxon>Bacilli</taxon>
        <taxon>Bacillales</taxon>
        <taxon>Paenibacillaceae</taxon>
        <taxon>Paenibacillus</taxon>
    </lineage>
</organism>
<dbReference type="RefSeq" id="WP_173216319.1">
    <property type="nucleotide sequence ID" value="NZ_JABMKZ010000002.1"/>
</dbReference>
<dbReference type="Proteomes" id="UP001338137">
    <property type="component" value="Unassembled WGS sequence"/>
</dbReference>
<accession>A0ABU6GAV8</accession>